<dbReference type="SUPFAM" id="SSF54980">
    <property type="entry name" value="EF-G C-terminal domain-like"/>
    <property type="match status" value="1"/>
</dbReference>
<dbReference type="GO" id="GO:0006446">
    <property type="term" value="P:regulation of translational initiation"/>
    <property type="evidence" value="ECO:0007669"/>
    <property type="project" value="TreeGrafter"/>
</dbReference>
<dbReference type="PROSITE" id="PS00910">
    <property type="entry name" value="UPF0029"/>
    <property type="match status" value="1"/>
</dbReference>
<reference evidence="4" key="1">
    <citation type="submission" date="2020-11" db="EMBL/GenBank/DDBJ databases">
        <title>Multidrug resistant novel bacterium Savagea serpentis sp. nov., isolated from the scats of a vine snake (Ahaetulla nasuta).</title>
        <authorList>
            <person name="Venkata Ramana V."/>
            <person name="Vikas Patil S."/>
            <person name="Yogita Lugani V."/>
        </authorList>
    </citation>
    <scope>NUCLEOTIDE SEQUENCE</scope>
    <source>
        <strain evidence="4">SN6</strain>
    </source>
</reference>
<organism evidence="4 5">
    <name type="scientific">Savagea serpentis</name>
    <dbReference type="NCBI Taxonomy" id="2785297"/>
    <lineage>
        <taxon>Bacteria</taxon>
        <taxon>Bacillati</taxon>
        <taxon>Bacillota</taxon>
        <taxon>Bacilli</taxon>
        <taxon>Bacillales</taxon>
        <taxon>Caryophanaceae</taxon>
        <taxon>Savagea</taxon>
    </lineage>
</organism>
<dbReference type="EMBL" id="JADKPV010000003">
    <property type="protein sequence ID" value="MBF4501332.1"/>
    <property type="molecule type" value="Genomic_DNA"/>
</dbReference>
<dbReference type="InterPro" id="IPR015269">
    <property type="entry name" value="UPF0029_Impact_C"/>
</dbReference>
<dbReference type="PANTHER" id="PTHR16301:SF20">
    <property type="entry name" value="IMPACT FAMILY MEMBER YIGZ"/>
    <property type="match status" value="1"/>
</dbReference>
<dbReference type="SUPFAM" id="SSF54211">
    <property type="entry name" value="Ribosomal protein S5 domain 2-like"/>
    <property type="match status" value="1"/>
</dbReference>
<dbReference type="Gene3D" id="3.30.70.240">
    <property type="match status" value="1"/>
</dbReference>
<dbReference type="InterPro" id="IPR020568">
    <property type="entry name" value="Ribosomal_Su5_D2-typ_SF"/>
</dbReference>
<evidence type="ECO:0000256" key="1">
    <source>
        <dbReference type="ARBA" id="ARBA00007665"/>
    </source>
</evidence>
<evidence type="ECO:0000313" key="5">
    <source>
        <dbReference type="Proteomes" id="UP000622653"/>
    </source>
</evidence>
<dbReference type="InterPro" id="IPR035647">
    <property type="entry name" value="EFG_III/V"/>
</dbReference>
<accession>A0A8J7G4P1</accession>
<dbReference type="NCBIfam" id="TIGR00257">
    <property type="entry name" value="IMPACT_YIGZ"/>
    <property type="match status" value="1"/>
</dbReference>
<evidence type="ECO:0000313" key="4">
    <source>
        <dbReference type="EMBL" id="MBF4501332.1"/>
    </source>
</evidence>
<dbReference type="InterPro" id="IPR036956">
    <property type="entry name" value="Impact_N_sf"/>
</dbReference>
<dbReference type="GO" id="GO:0005737">
    <property type="term" value="C:cytoplasm"/>
    <property type="evidence" value="ECO:0007669"/>
    <property type="project" value="TreeGrafter"/>
</dbReference>
<dbReference type="RefSeq" id="WP_194562812.1">
    <property type="nucleotide sequence ID" value="NZ_JADKPV010000003.1"/>
</dbReference>
<dbReference type="InterPro" id="IPR020569">
    <property type="entry name" value="UPF0029_Impact_CS"/>
</dbReference>
<gene>
    <name evidence="4" type="ORF">IRY55_08160</name>
</gene>
<dbReference type="Gene3D" id="3.30.230.30">
    <property type="entry name" value="Impact, N-terminal domain"/>
    <property type="match status" value="1"/>
</dbReference>
<dbReference type="Proteomes" id="UP000622653">
    <property type="component" value="Unassembled WGS sequence"/>
</dbReference>
<feature type="domain" description="UPF0029" evidence="3">
    <location>
        <begin position="140"/>
        <end position="195"/>
    </location>
</feature>
<dbReference type="AlphaFoldDB" id="A0A8J7G4P1"/>
<feature type="domain" description="Impact N-terminal" evidence="2">
    <location>
        <begin position="19"/>
        <end position="120"/>
    </location>
</feature>
<evidence type="ECO:0000259" key="3">
    <source>
        <dbReference type="Pfam" id="PF09186"/>
    </source>
</evidence>
<comment type="caution">
    <text evidence="4">The sequence shown here is derived from an EMBL/GenBank/DDBJ whole genome shotgun (WGS) entry which is preliminary data.</text>
</comment>
<name>A0A8J7G4P1_9BACL</name>
<dbReference type="Pfam" id="PF09186">
    <property type="entry name" value="DUF1949"/>
    <property type="match status" value="1"/>
</dbReference>
<dbReference type="InterPro" id="IPR023582">
    <property type="entry name" value="Impact"/>
</dbReference>
<comment type="similarity">
    <text evidence="1">Belongs to the IMPACT family.</text>
</comment>
<dbReference type="InterPro" id="IPR001498">
    <property type="entry name" value="Impact_N"/>
</dbReference>
<keyword evidence="5" id="KW-1185">Reference proteome</keyword>
<dbReference type="Pfam" id="PF01205">
    <property type="entry name" value="Impact_N"/>
    <property type="match status" value="1"/>
</dbReference>
<sequence length="211" mass="23971">MRDNYYTIKEYGTDEIIIQKSRFIAYVSRVETEEEANEFIDSIKKKHYDATHNCSAYVVGPKQRFQKANDDGEPSGTAGVPILEVLLKQNLEDTAVVITRYFGGIKLGSGGLIRAYGQSTTVGIEAAGVVLRKKFHLMTVNIDYTWLGKIENEVRQSKYALKEIVYLDDVQLQIYVDPQEENEFTEWITNMTSGQAKIEIAETLFLELPRA</sequence>
<dbReference type="PANTHER" id="PTHR16301">
    <property type="entry name" value="IMPACT-RELATED"/>
    <property type="match status" value="1"/>
</dbReference>
<protein>
    <submittedName>
        <fullName evidence="4">YigZ family protein</fullName>
    </submittedName>
</protein>
<proteinExistence type="inferred from homology"/>
<dbReference type="InterPro" id="IPR015796">
    <property type="entry name" value="Impact_YigZ-like"/>
</dbReference>
<evidence type="ECO:0000259" key="2">
    <source>
        <dbReference type="Pfam" id="PF01205"/>
    </source>
</evidence>